<organism evidence="3">
    <name type="scientific">Serratia fonticola</name>
    <dbReference type="NCBI Taxonomy" id="47917"/>
    <lineage>
        <taxon>Bacteria</taxon>
        <taxon>Pseudomonadati</taxon>
        <taxon>Pseudomonadota</taxon>
        <taxon>Gammaproteobacteria</taxon>
        <taxon>Enterobacterales</taxon>
        <taxon>Yersiniaceae</taxon>
        <taxon>Serratia</taxon>
    </lineage>
</organism>
<proteinExistence type="predicted"/>
<feature type="coiled-coil region" evidence="1">
    <location>
        <begin position="86"/>
        <end position="153"/>
    </location>
</feature>
<dbReference type="AlphaFoldDB" id="A0A542CYA3"/>
<dbReference type="EMBL" id="VISQ01000001">
    <property type="protein sequence ID" value="TVZ70299.1"/>
    <property type="molecule type" value="Genomic_DNA"/>
</dbReference>
<gene>
    <name evidence="3" type="ORF">FHU10_2865</name>
</gene>
<dbReference type="Pfam" id="PF06476">
    <property type="entry name" value="DUF1090"/>
    <property type="match status" value="1"/>
</dbReference>
<feature type="chain" id="PRO_5021850304" evidence="2">
    <location>
        <begin position="40"/>
        <end position="159"/>
    </location>
</feature>
<reference evidence="3" key="2">
    <citation type="submission" date="2019-08" db="EMBL/GenBank/DDBJ databases">
        <title>Investigation of anaerobic lignin degradation for improved lignocellulosic biofuels.</title>
        <authorList>
            <person name="Deangelis K.PhD."/>
        </authorList>
    </citation>
    <scope>NUCLEOTIDE SEQUENCE [LARGE SCALE GENOMIC DNA]</scope>
    <source>
        <strain evidence="3">128R</strain>
    </source>
</reference>
<comment type="caution">
    <text evidence="3">The sequence shown here is derived from an EMBL/GenBank/DDBJ whole genome shotgun (WGS) entry which is preliminary data.</text>
</comment>
<evidence type="ECO:0000313" key="3">
    <source>
        <dbReference type="EMBL" id="TVZ70299.1"/>
    </source>
</evidence>
<dbReference type="InterPro" id="IPR009468">
    <property type="entry name" value="DUF1090"/>
</dbReference>
<accession>A0A542CYA3</accession>
<keyword evidence="1" id="KW-0175">Coiled coil</keyword>
<protein>
    <submittedName>
        <fullName evidence="3">Uncharacterized protein DUF1090</fullName>
    </submittedName>
</protein>
<evidence type="ECO:0000256" key="2">
    <source>
        <dbReference type="SAM" id="SignalP"/>
    </source>
</evidence>
<reference evidence="3" key="1">
    <citation type="submission" date="2019-06" db="EMBL/GenBank/DDBJ databases">
        <authorList>
            <person name="Deangelis K."/>
            <person name="Huntemann M."/>
            <person name="Clum A."/>
            <person name="Pillay M."/>
            <person name="Palaniappan K."/>
            <person name="Varghese N."/>
            <person name="Mikhailova N."/>
            <person name="Stamatis D."/>
            <person name="Reddy T."/>
            <person name="Daum C."/>
            <person name="Shapiro N."/>
            <person name="Ivanova N."/>
            <person name="Kyrpides N."/>
            <person name="Woyke T."/>
        </authorList>
    </citation>
    <scope>NUCLEOTIDE SEQUENCE [LARGE SCALE GENOMIC DNA]</scope>
    <source>
        <strain evidence="3">128R</strain>
    </source>
</reference>
<keyword evidence="2" id="KW-0732">Signal</keyword>
<feature type="signal peptide" evidence="2">
    <location>
        <begin position="1"/>
        <end position="39"/>
    </location>
</feature>
<sequence length="159" mass="17556">MGSSCVITFKDNMMKKMTKLAVLPLVLVLGASFSSLATAGNDCNAKRAALEYQIQQAEKYGNYNRVAGLKRALSEVNAHCTNGSVLQDAQKKVTKLEQKLADKQKDVNEVKADLREAQAKGDAKKVAKYEKKLQEKQADVKEIKQELKQARAELASLQK</sequence>
<name>A0A542CYA3_SERFO</name>
<evidence type="ECO:0000256" key="1">
    <source>
        <dbReference type="SAM" id="Coils"/>
    </source>
</evidence>